<dbReference type="PANTHER" id="PTHR43652:SF2">
    <property type="entry name" value="BASIC AMINO ACID ANTIPORTER YFCC-RELATED"/>
    <property type="match status" value="1"/>
</dbReference>
<evidence type="ECO:0000256" key="5">
    <source>
        <dbReference type="ARBA" id="ARBA00022989"/>
    </source>
</evidence>
<evidence type="ECO:0000313" key="10">
    <source>
        <dbReference type="Proteomes" id="UP001196661"/>
    </source>
</evidence>
<dbReference type="InterPro" id="IPR036721">
    <property type="entry name" value="RCK_C_sf"/>
</dbReference>
<dbReference type="InterPro" id="IPR006037">
    <property type="entry name" value="RCK_C"/>
</dbReference>
<accession>A0ABS5Y1A3</accession>
<dbReference type="PANTHER" id="PTHR43652">
    <property type="entry name" value="BASIC AMINO ACID ANTIPORTER YFCC-RELATED"/>
    <property type="match status" value="1"/>
</dbReference>
<comment type="caution">
    <text evidence="9">The sequence shown here is derived from an EMBL/GenBank/DDBJ whole genome shotgun (WGS) entry which is preliminary data.</text>
</comment>
<dbReference type="PROSITE" id="PS01271">
    <property type="entry name" value="NA_SULFATE"/>
    <property type="match status" value="1"/>
</dbReference>
<evidence type="ECO:0000256" key="1">
    <source>
        <dbReference type="ARBA" id="ARBA00004141"/>
    </source>
</evidence>
<dbReference type="Pfam" id="PF02080">
    <property type="entry name" value="TrkA_C"/>
    <property type="match status" value="2"/>
</dbReference>
<feature type="transmembrane region" description="Helical" evidence="7">
    <location>
        <begin position="453"/>
        <end position="472"/>
    </location>
</feature>
<dbReference type="InterPro" id="IPR031312">
    <property type="entry name" value="Na/sul_symport_CS"/>
</dbReference>
<feature type="transmembrane region" description="Helical" evidence="7">
    <location>
        <begin position="577"/>
        <end position="597"/>
    </location>
</feature>
<dbReference type="Pfam" id="PF03600">
    <property type="entry name" value="CitMHS"/>
    <property type="match status" value="2"/>
</dbReference>
<name>A0ABS5Y1A3_9CYAN</name>
<dbReference type="Gene3D" id="3.30.70.1450">
    <property type="entry name" value="Regulator of K+ conductance, C-terminal domain"/>
    <property type="match status" value="2"/>
</dbReference>
<dbReference type="EMBL" id="JADOER010000004">
    <property type="protein sequence ID" value="MBT9311597.1"/>
    <property type="molecule type" value="Genomic_DNA"/>
</dbReference>
<keyword evidence="6 7" id="KW-0472">Membrane</keyword>
<dbReference type="InterPro" id="IPR051679">
    <property type="entry name" value="DASS-Related_Transporters"/>
</dbReference>
<feature type="transmembrane region" description="Helical" evidence="7">
    <location>
        <begin position="7"/>
        <end position="24"/>
    </location>
</feature>
<proteinExistence type="predicted"/>
<dbReference type="Proteomes" id="UP001196661">
    <property type="component" value="Unassembled WGS sequence"/>
</dbReference>
<comment type="subcellular location">
    <subcellularLocation>
        <location evidence="1">Membrane</location>
        <topology evidence="1">Multi-pass membrane protein</topology>
    </subcellularLocation>
</comment>
<organism evidence="9 10">
    <name type="scientific">Leptothoe kymatousa TAU-MAC 1615</name>
    <dbReference type="NCBI Taxonomy" id="2364775"/>
    <lineage>
        <taxon>Bacteria</taxon>
        <taxon>Bacillati</taxon>
        <taxon>Cyanobacteriota</taxon>
        <taxon>Cyanophyceae</taxon>
        <taxon>Nodosilineales</taxon>
        <taxon>Cymatolegaceae</taxon>
        <taxon>Leptothoe</taxon>
        <taxon>Leptothoe kymatousa</taxon>
    </lineage>
</organism>
<gene>
    <name evidence="9" type="ORF">IXB28_05220</name>
</gene>
<dbReference type="SUPFAM" id="SSF116726">
    <property type="entry name" value="TrkA C-terminal domain-like"/>
    <property type="match status" value="2"/>
</dbReference>
<feature type="transmembrane region" description="Helical" evidence="7">
    <location>
        <begin position="511"/>
        <end position="530"/>
    </location>
</feature>
<feature type="transmembrane region" description="Helical" evidence="7">
    <location>
        <begin position="484"/>
        <end position="505"/>
    </location>
</feature>
<keyword evidence="3 7" id="KW-0812">Transmembrane</keyword>
<evidence type="ECO:0000256" key="6">
    <source>
        <dbReference type="ARBA" id="ARBA00023136"/>
    </source>
</evidence>
<feature type="transmembrane region" description="Helical" evidence="7">
    <location>
        <begin position="30"/>
        <end position="46"/>
    </location>
</feature>
<sequence>MTIDIDILMTLGVTAVALVMFVVELVPADVTAFGVMVALMVLGLVTPQEGIAGFSNSATITVMAMFILSAGIARTGALQKASTWLMKWGGKTCRRQIFALGLIVGPMSGLINNTAVVSVFLPIIEDFCQQHRISPSKLLMPLSFATILGGMLTVVGTSTSVLASGLSDQLQYGSFSLFQFIELGAVVFVVGLLYLTFVAPLLLPTRDAAGNNLSQEYGLKEYVSEVVITPRSSLVGQTLQTSQLQRRFDLDVLEIIRNGNHFPQPLGDKSLCAGDILLVRGGRNHLLKIRDGEGIEILPDVQFGQKSWQADLSSGQEGVAEVLVIANSNVVGSTLKDLRFRQRYNVTVLAIRRGQDLVRDRMGKVRLKFGDLLLVQGPKQSLLGLQTSRDLLVLEQRDLETLRSDRANLAMFIGVAVVGVAAFTPINILVTSLAGVMVMIMTGCLKPGELYQAVRWDVIFLLACLIPLGTAMERSGATAWLAQQLIAVGGSLSGYGLLSALYILTTVLSSILSNSAAVILLLPVGVKVATELGLNPFTVMFIITFAASNSFMTPIGYQTNTMVYTAGGYRFLDFVRVGGPLSLLLAMVTPPLAIWFYGL</sequence>
<protein>
    <submittedName>
        <fullName evidence="9">SLC13 family permease</fullName>
    </submittedName>
</protein>
<reference evidence="9 10" key="1">
    <citation type="journal article" date="2021" name="Mar. Drugs">
        <title>Genome Reduction and Secondary Metabolism of the Marine Sponge-Associated Cyanobacterium Leptothoe.</title>
        <authorList>
            <person name="Konstantinou D."/>
            <person name="Popin R.V."/>
            <person name="Fewer D.P."/>
            <person name="Sivonen K."/>
            <person name="Gkelis S."/>
        </authorList>
    </citation>
    <scope>NUCLEOTIDE SEQUENCE [LARGE SCALE GENOMIC DNA]</scope>
    <source>
        <strain evidence="9 10">TAU-MAC 1615</strain>
    </source>
</reference>
<feature type="transmembrane region" description="Helical" evidence="7">
    <location>
        <begin position="537"/>
        <end position="557"/>
    </location>
</feature>
<evidence type="ECO:0000313" key="9">
    <source>
        <dbReference type="EMBL" id="MBT9311597.1"/>
    </source>
</evidence>
<feature type="transmembrane region" description="Helical" evidence="7">
    <location>
        <begin position="183"/>
        <end position="203"/>
    </location>
</feature>
<evidence type="ECO:0000256" key="2">
    <source>
        <dbReference type="ARBA" id="ARBA00022448"/>
    </source>
</evidence>
<evidence type="ECO:0000256" key="3">
    <source>
        <dbReference type="ARBA" id="ARBA00022692"/>
    </source>
</evidence>
<dbReference type="RefSeq" id="WP_215617476.1">
    <property type="nucleotide sequence ID" value="NZ_JADOER010000004.1"/>
</dbReference>
<keyword evidence="2" id="KW-0813">Transport</keyword>
<evidence type="ECO:0000256" key="4">
    <source>
        <dbReference type="ARBA" id="ARBA00022737"/>
    </source>
</evidence>
<dbReference type="InterPro" id="IPR004680">
    <property type="entry name" value="Cit_transptr-like_dom"/>
</dbReference>
<feature type="transmembrane region" description="Helical" evidence="7">
    <location>
        <begin position="142"/>
        <end position="163"/>
    </location>
</feature>
<feature type="transmembrane region" description="Helical" evidence="7">
    <location>
        <begin position="97"/>
        <end position="121"/>
    </location>
</feature>
<evidence type="ECO:0000259" key="8">
    <source>
        <dbReference type="PROSITE" id="PS51202"/>
    </source>
</evidence>
<keyword evidence="10" id="KW-1185">Reference proteome</keyword>
<evidence type="ECO:0000256" key="7">
    <source>
        <dbReference type="SAM" id="Phobius"/>
    </source>
</evidence>
<keyword evidence="4" id="KW-0677">Repeat</keyword>
<dbReference type="PROSITE" id="PS51202">
    <property type="entry name" value="RCK_C"/>
    <property type="match status" value="2"/>
</dbReference>
<feature type="domain" description="RCK C-terminal" evidence="8">
    <location>
        <begin position="307"/>
        <end position="391"/>
    </location>
</feature>
<feature type="transmembrane region" description="Helical" evidence="7">
    <location>
        <begin position="409"/>
        <end position="441"/>
    </location>
</feature>
<keyword evidence="5 7" id="KW-1133">Transmembrane helix</keyword>
<feature type="transmembrane region" description="Helical" evidence="7">
    <location>
        <begin position="58"/>
        <end position="77"/>
    </location>
</feature>
<feature type="domain" description="RCK C-terminal" evidence="8">
    <location>
        <begin position="211"/>
        <end position="295"/>
    </location>
</feature>